<dbReference type="GO" id="GO:0051453">
    <property type="term" value="P:regulation of intracellular pH"/>
    <property type="evidence" value="ECO:0007669"/>
    <property type="project" value="TreeGrafter"/>
</dbReference>
<feature type="transmembrane region" description="Helical" evidence="10">
    <location>
        <begin position="88"/>
        <end position="107"/>
    </location>
</feature>
<sequence>MEHGAEVAHQAAEHAVSSGQLGLLFLIVSLVIGAATRYFLRKTKLPYTVALLLIGLGLGVAERNHLLVGEGVLGQFGTAINMASTIDPHFILFVFLPTLIFEAAFGMDVHVFKRSITNVILLAVPGLLLSTAILGGISMLFPYNWNWSVALMFGALLSATDPVAVVALLKELGASKKLATLIEGESLLNDGTAIVVFMVFLSAVTAVGGDSGFMSVLANFSWVAFGGTILGLIIAGLTIWWLRHVFNDALVEITLTVAAAYLTFYVSESFLHVSGVLALVALGLLLAGIGRTRISPEVEAFLHNFWEMTAYFANTLIFILVGVVIAEQAQAGSVHDWLLLGVLYLGIHVARAIVIGALYPMMRHSGYGLPKNEAIVLWWGGLRGAVGLALGLLVSQNALIPEEIRGQILFHTAGIVVLTLLINGTTTGTLIKMLGMQKVTAAKALLLDNAIKVLREDTEQTFLLLKDNKFLSGADWERVREYMPRRKTPKEKGEVSEVKEMDILTESRRRILEAQKRSYWRQFEEGVLGQGAVRRLTEAVNIALDRDDEGSLDDWKELEHLWQFPAILTKLQSFPVIGKMVRRTLYDRLAFGYDIARGYVVAHEEISETLESIIHDDAVAMNLQVEMNYNRGIALGAIKKLRETFPEITMAIETKTAARLILNHERNSIKKMYEGGMLNEIEKERLVAAVERRMKRIFNTPPSIELPDSREVLKQISWLNGIDESAFKKIWEAAKEEMITQGTQLIAKGETGDHLIIVVRGTVRVIYGKDLSDILGPGSTLGELAFLTAGTHVATAQAETTVQILKIAAQDLRKLIHEIPVIGEKLWHLAGMHAAESILRPQEPYRFWGQVRLKRWLLGGKVTAPPTGRLQQVKDTVVLLSGKAALQENGVQVQEIRPISILKNAAVAFEEDAHVFLCPPLKMEAHDMRSAQNLNADIS</sequence>
<evidence type="ECO:0000256" key="6">
    <source>
        <dbReference type="ARBA" id="ARBA00023053"/>
    </source>
</evidence>
<evidence type="ECO:0000256" key="5">
    <source>
        <dbReference type="ARBA" id="ARBA00022989"/>
    </source>
</evidence>
<dbReference type="HOGENOM" id="CLU_005912_8_0_10"/>
<dbReference type="Gene3D" id="6.10.140.1330">
    <property type="match status" value="1"/>
</dbReference>
<dbReference type="GO" id="GO:0005886">
    <property type="term" value="C:plasma membrane"/>
    <property type="evidence" value="ECO:0007669"/>
    <property type="project" value="UniProtKB-SubCell"/>
</dbReference>
<dbReference type="AlphaFoldDB" id="B3QTS6"/>
<dbReference type="InterPro" id="IPR000595">
    <property type="entry name" value="cNMP-bd_dom"/>
</dbReference>
<dbReference type="PROSITE" id="PS00888">
    <property type="entry name" value="CNMP_BINDING_1"/>
    <property type="match status" value="1"/>
</dbReference>
<feature type="transmembrane region" description="Helical" evidence="10">
    <location>
        <begin position="408"/>
        <end position="431"/>
    </location>
</feature>
<dbReference type="InterPro" id="IPR018488">
    <property type="entry name" value="cNMP-bd_CS"/>
</dbReference>
<dbReference type="OrthoDB" id="9774146at2"/>
<evidence type="ECO:0000256" key="4">
    <source>
        <dbReference type="ARBA" id="ARBA00022692"/>
    </source>
</evidence>
<dbReference type="Proteomes" id="UP000001208">
    <property type="component" value="Chromosome"/>
</dbReference>
<dbReference type="EMBL" id="CP001100">
    <property type="protein sequence ID" value="ACF14274.1"/>
    <property type="molecule type" value="Genomic_DNA"/>
</dbReference>
<evidence type="ECO:0000256" key="7">
    <source>
        <dbReference type="ARBA" id="ARBA00023065"/>
    </source>
</evidence>
<proteinExistence type="predicted"/>
<protein>
    <submittedName>
        <fullName evidence="12">Cyclic nucleotide-binding protein</fullName>
    </submittedName>
</protein>
<keyword evidence="7" id="KW-0406">Ion transport</keyword>
<dbReference type="Pfam" id="PF00027">
    <property type="entry name" value="cNMP_binding"/>
    <property type="match status" value="1"/>
</dbReference>
<feature type="transmembrane region" description="Helical" evidence="10">
    <location>
        <begin position="272"/>
        <end position="290"/>
    </location>
</feature>
<dbReference type="InterPro" id="IPR018490">
    <property type="entry name" value="cNMP-bd_dom_sf"/>
</dbReference>
<gene>
    <name evidence="12" type="ordered locus">Ctha_1817</name>
</gene>
<dbReference type="eggNOG" id="COG0664">
    <property type="taxonomic scope" value="Bacteria"/>
</dbReference>
<reference evidence="12 13" key="1">
    <citation type="submission" date="2008-06" db="EMBL/GenBank/DDBJ databases">
        <title>Complete sequence of Chloroherpeton thalassium ATCC 35110.</title>
        <authorList>
            <consortium name="US DOE Joint Genome Institute"/>
            <person name="Lucas S."/>
            <person name="Copeland A."/>
            <person name="Lapidus A."/>
            <person name="Glavina del Rio T."/>
            <person name="Dalin E."/>
            <person name="Tice H."/>
            <person name="Bruce D."/>
            <person name="Goodwin L."/>
            <person name="Pitluck S."/>
            <person name="Schmutz J."/>
            <person name="Larimer F."/>
            <person name="Land M."/>
            <person name="Hauser L."/>
            <person name="Kyrpides N."/>
            <person name="Mikhailova N."/>
            <person name="Liu Z."/>
            <person name="Li T."/>
            <person name="Zhao F."/>
            <person name="Overmann J."/>
            <person name="Bryant D.A."/>
            <person name="Richardson P."/>
        </authorList>
    </citation>
    <scope>NUCLEOTIDE SEQUENCE [LARGE SCALE GENOMIC DNA]</scope>
    <source>
        <strain evidence="13">ATCC 35110 / GB-78</strain>
    </source>
</reference>
<dbReference type="InterPro" id="IPR006153">
    <property type="entry name" value="Cation/H_exchanger_TM"/>
</dbReference>
<dbReference type="eggNOG" id="COG0025">
    <property type="taxonomic scope" value="Bacteria"/>
</dbReference>
<evidence type="ECO:0000256" key="3">
    <source>
        <dbReference type="ARBA" id="ARBA00022475"/>
    </source>
</evidence>
<dbReference type="GO" id="GO:0015386">
    <property type="term" value="F:potassium:proton antiporter activity"/>
    <property type="evidence" value="ECO:0007669"/>
    <property type="project" value="TreeGrafter"/>
</dbReference>
<evidence type="ECO:0000256" key="8">
    <source>
        <dbReference type="ARBA" id="ARBA00023136"/>
    </source>
</evidence>
<keyword evidence="8 10" id="KW-0472">Membrane</keyword>
<dbReference type="InterPro" id="IPR014710">
    <property type="entry name" value="RmlC-like_jellyroll"/>
</dbReference>
<dbReference type="InterPro" id="IPR018422">
    <property type="entry name" value="Cation/H_exchanger_CPA1"/>
</dbReference>
<dbReference type="CDD" id="cd00038">
    <property type="entry name" value="CAP_ED"/>
    <property type="match status" value="1"/>
</dbReference>
<evidence type="ECO:0000313" key="13">
    <source>
        <dbReference type="Proteomes" id="UP000001208"/>
    </source>
</evidence>
<keyword evidence="3" id="KW-1003">Cell membrane</keyword>
<feature type="transmembrane region" description="Helical" evidence="10">
    <location>
        <begin position="119"/>
        <end position="141"/>
    </location>
</feature>
<evidence type="ECO:0000256" key="9">
    <source>
        <dbReference type="ARBA" id="ARBA00023201"/>
    </source>
</evidence>
<keyword evidence="9" id="KW-0739">Sodium transport</keyword>
<dbReference type="Gene3D" id="2.60.120.10">
    <property type="entry name" value="Jelly Rolls"/>
    <property type="match status" value="1"/>
</dbReference>
<dbReference type="SUPFAM" id="SSF51206">
    <property type="entry name" value="cAMP-binding domain-like"/>
    <property type="match status" value="1"/>
</dbReference>
<accession>B3QTS6</accession>
<dbReference type="Pfam" id="PF00999">
    <property type="entry name" value="Na_H_Exchanger"/>
    <property type="match status" value="1"/>
</dbReference>
<evidence type="ECO:0000256" key="1">
    <source>
        <dbReference type="ARBA" id="ARBA00004651"/>
    </source>
</evidence>
<dbReference type="PANTHER" id="PTHR10110:SF86">
    <property type="entry name" value="SODIUM_HYDROGEN EXCHANGER 7"/>
    <property type="match status" value="1"/>
</dbReference>
<evidence type="ECO:0000313" key="12">
    <source>
        <dbReference type="EMBL" id="ACF14274.1"/>
    </source>
</evidence>
<keyword evidence="6" id="KW-0915">Sodium</keyword>
<feature type="transmembrane region" description="Helical" evidence="10">
    <location>
        <begin position="374"/>
        <end position="396"/>
    </location>
</feature>
<dbReference type="RefSeq" id="WP_012500358.1">
    <property type="nucleotide sequence ID" value="NC_011026.1"/>
</dbReference>
<evidence type="ECO:0000259" key="11">
    <source>
        <dbReference type="PROSITE" id="PS50042"/>
    </source>
</evidence>
<dbReference type="PROSITE" id="PS50042">
    <property type="entry name" value="CNMP_BINDING_3"/>
    <property type="match status" value="1"/>
</dbReference>
<dbReference type="PANTHER" id="PTHR10110">
    <property type="entry name" value="SODIUM/HYDROGEN EXCHANGER"/>
    <property type="match status" value="1"/>
</dbReference>
<feature type="transmembrane region" description="Helical" evidence="10">
    <location>
        <begin position="220"/>
        <end position="242"/>
    </location>
</feature>
<feature type="transmembrane region" description="Helical" evidence="10">
    <location>
        <begin position="337"/>
        <end position="362"/>
    </location>
</feature>
<feature type="domain" description="Cyclic nucleotide-binding" evidence="11">
    <location>
        <begin position="718"/>
        <end position="816"/>
    </location>
</feature>
<feature type="transmembrane region" description="Helical" evidence="10">
    <location>
        <begin position="147"/>
        <end position="169"/>
    </location>
</feature>
<evidence type="ECO:0000256" key="2">
    <source>
        <dbReference type="ARBA" id="ARBA00022448"/>
    </source>
</evidence>
<dbReference type="GO" id="GO:0098719">
    <property type="term" value="P:sodium ion import across plasma membrane"/>
    <property type="evidence" value="ECO:0007669"/>
    <property type="project" value="TreeGrafter"/>
</dbReference>
<dbReference type="KEGG" id="cts:Ctha_1817"/>
<name>B3QTS6_CHLT3</name>
<keyword evidence="4 10" id="KW-0812">Transmembrane</keyword>
<feature type="transmembrane region" description="Helical" evidence="10">
    <location>
        <begin position="311"/>
        <end position="331"/>
    </location>
</feature>
<comment type="subcellular location">
    <subcellularLocation>
        <location evidence="1">Cell membrane</location>
        <topology evidence="1">Multi-pass membrane protein</topology>
    </subcellularLocation>
</comment>
<dbReference type="STRING" id="517418.Ctha_1817"/>
<evidence type="ECO:0000256" key="10">
    <source>
        <dbReference type="SAM" id="Phobius"/>
    </source>
</evidence>
<feature type="transmembrane region" description="Helical" evidence="10">
    <location>
        <begin position="190"/>
        <end position="208"/>
    </location>
</feature>
<dbReference type="SMART" id="SM00100">
    <property type="entry name" value="cNMP"/>
    <property type="match status" value="1"/>
</dbReference>
<keyword evidence="2" id="KW-0813">Transport</keyword>
<keyword evidence="5 10" id="KW-1133">Transmembrane helix</keyword>
<feature type="transmembrane region" description="Helical" evidence="10">
    <location>
        <begin position="20"/>
        <end position="40"/>
    </location>
</feature>
<keyword evidence="13" id="KW-1185">Reference proteome</keyword>
<organism evidence="12 13">
    <name type="scientific">Chloroherpeton thalassium (strain ATCC 35110 / GB-78)</name>
    <dbReference type="NCBI Taxonomy" id="517418"/>
    <lineage>
        <taxon>Bacteria</taxon>
        <taxon>Pseudomonadati</taxon>
        <taxon>Chlorobiota</taxon>
        <taxon>Chlorobiia</taxon>
        <taxon>Chlorobiales</taxon>
        <taxon>Chloroherpetonaceae</taxon>
        <taxon>Chloroherpeton</taxon>
    </lineage>
</organism>
<dbReference type="GO" id="GO:0015385">
    <property type="term" value="F:sodium:proton antiporter activity"/>
    <property type="evidence" value="ECO:0007669"/>
    <property type="project" value="InterPro"/>
</dbReference>